<dbReference type="PANTHER" id="PTHR13887">
    <property type="entry name" value="GLUTATHIONE S-TRANSFERASE KAPPA"/>
    <property type="match status" value="1"/>
</dbReference>
<feature type="domain" description="DSBA-like thioredoxin" evidence="1">
    <location>
        <begin position="4"/>
        <end position="208"/>
    </location>
</feature>
<dbReference type="RefSeq" id="WP_313273247.1">
    <property type="nucleotide sequence ID" value="NZ_JASXSX010000001.1"/>
</dbReference>
<evidence type="ECO:0000313" key="3">
    <source>
        <dbReference type="Proteomes" id="UP001247542"/>
    </source>
</evidence>
<dbReference type="Pfam" id="PF01323">
    <property type="entry name" value="DSBA"/>
    <property type="match status" value="1"/>
</dbReference>
<dbReference type="CDD" id="cd03024">
    <property type="entry name" value="DsbA_FrnE"/>
    <property type="match status" value="1"/>
</dbReference>
<sequence length="229" mass="26026">MMHIDIWSDIACPWSYLGVRHMRQALRDFEHRDNVRLTLHAYLLRPELEKTTDKTALEYLAENKDMTREEVQEALESVTKLGSEEGLHFDWDRVRIAPTTSAHRLVFLAREIDLENDTTIGPDTMELKVNEALQRAYFEMGADISHPETLISIAQDFNIDGKRVLEALESPDTGTQVFSDFQVGVQIGVNSVPTFVFNSQFVVAQSLPAKAYANALQTAWESAAQKQDR</sequence>
<proteinExistence type="predicted"/>
<dbReference type="InterPro" id="IPR036249">
    <property type="entry name" value="Thioredoxin-like_sf"/>
</dbReference>
<gene>
    <name evidence="2" type="ORF">QS713_05805</name>
</gene>
<reference evidence="2 3" key="1">
    <citation type="submission" date="2023-06" db="EMBL/GenBank/DDBJ databases">
        <title>Draft genome sequence of Gleimia hominis type strain CCUG 57540T.</title>
        <authorList>
            <person name="Salva-Serra F."/>
            <person name="Cardew S."/>
            <person name="Jensie Markopoulos S."/>
            <person name="Ohlen M."/>
            <person name="Inganas E."/>
            <person name="Svensson-Stadler L."/>
            <person name="Moore E.R.B."/>
        </authorList>
    </citation>
    <scope>NUCLEOTIDE SEQUENCE [LARGE SCALE GENOMIC DNA]</scope>
    <source>
        <strain evidence="2 3">CCUG 57540</strain>
    </source>
</reference>
<dbReference type="EMBL" id="JASXSX010000001">
    <property type="protein sequence ID" value="MDT3767576.1"/>
    <property type="molecule type" value="Genomic_DNA"/>
</dbReference>
<dbReference type="SUPFAM" id="SSF52833">
    <property type="entry name" value="Thioredoxin-like"/>
    <property type="match status" value="1"/>
</dbReference>
<accession>A0ABU3IB20</accession>
<name>A0ABU3IB20_9ACTO</name>
<dbReference type="Proteomes" id="UP001247542">
    <property type="component" value="Unassembled WGS sequence"/>
</dbReference>
<keyword evidence="3" id="KW-1185">Reference proteome</keyword>
<dbReference type="Gene3D" id="3.40.30.10">
    <property type="entry name" value="Glutaredoxin"/>
    <property type="match status" value="1"/>
</dbReference>
<evidence type="ECO:0000313" key="2">
    <source>
        <dbReference type="EMBL" id="MDT3767576.1"/>
    </source>
</evidence>
<protein>
    <submittedName>
        <fullName evidence="2">DsbA family oxidoreductase</fullName>
    </submittedName>
</protein>
<dbReference type="PANTHER" id="PTHR13887:SF41">
    <property type="entry name" value="THIOREDOXIN SUPERFAMILY PROTEIN"/>
    <property type="match status" value="1"/>
</dbReference>
<comment type="caution">
    <text evidence="2">The sequence shown here is derived from an EMBL/GenBank/DDBJ whole genome shotgun (WGS) entry which is preliminary data.</text>
</comment>
<organism evidence="2 3">
    <name type="scientific">Gleimia hominis</name>
    <dbReference type="NCBI Taxonomy" id="595468"/>
    <lineage>
        <taxon>Bacteria</taxon>
        <taxon>Bacillati</taxon>
        <taxon>Actinomycetota</taxon>
        <taxon>Actinomycetes</taxon>
        <taxon>Actinomycetales</taxon>
        <taxon>Actinomycetaceae</taxon>
        <taxon>Gleimia</taxon>
    </lineage>
</organism>
<evidence type="ECO:0000259" key="1">
    <source>
        <dbReference type="Pfam" id="PF01323"/>
    </source>
</evidence>
<dbReference type="InterPro" id="IPR001853">
    <property type="entry name" value="DSBA-like_thioredoxin_dom"/>
</dbReference>